<protein>
    <recommendedName>
        <fullName evidence="1">RNase H type-1 domain-containing protein</fullName>
    </recommendedName>
</protein>
<keyword evidence="4" id="KW-1185">Reference proteome</keyword>
<dbReference type="CDD" id="cd09279">
    <property type="entry name" value="RNase_HI_like"/>
    <property type="match status" value="1"/>
</dbReference>
<dbReference type="EMBL" id="GL377778">
    <property type="protein sequence ID" value="EFJ04640.1"/>
    <property type="molecule type" value="Genomic_DNA"/>
</dbReference>
<sequence length="131" mass="13952">YDGASKGNPGKAGAGALLRNPKGSVIEKLYMGLGTATNNVAEYEALILGLQAALDRNVTSIQVFGDSNLVCKQVAGEWAVRHEGLRALHAQVQALSMQFTTFSIHHVDREMNTEADALANKGITLPCRSSL</sequence>
<dbReference type="Proteomes" id="UP000001514">
    <property type="component" value="Unassembled WGS sequence"/>
</dbReference>
<dbReference type="eggNOG" id="ENOG502QRR5">
    <property type="taxonomic scope" value="Eukaryota"/>
</dbReference>
<dbReference type="InParanoid" id="D8T457"/>
<organism evidence="4">
    <name type="scientific">Selaginella moellendorffii</name>
    <name type="common">Spikemoss</name>
    <dbReference type="NCBI Taxonomy" id="88036"/>
    <lineage>
        <taxon>Eukaryota</taxon>
        <taxon>Viridiplantae</taxon>
        <taxon>Streptophyta</taxon>
        <taxon>Embryophyta</taxon>
        <taxon>Tracheophyta</taxon>
        <taxon>Lycopodiopsida</taxon>
        <taxon>Selaginellales</taxon>
        <taxon>Selaginellaceae</taxon>
        <taxon>Selaginella</taxon>
    </lineage>
</organism>
<dbReference type="SUPFAM" id="SSF53098">
    <property type="entry name" value="Ribonuclease H-like"/>
    <property type="match status" value="1"/>
</dbReference>
<dbReference type="Gramene" id="EFJ04640">
    <property type="protein sequence ID" value="EFJ04640"/>
    <property type="gene ID" value="SELMODRAFT_138460"/>
</dbReference>
<dbReference type="OrthoDB" id="2016287at2759"/>
<proteinExistence type="predicted"/>
<dbReference type="KEGG" id="smo:SELMODRAFT_138460"/>
<dbReference type="PANTHER" id="PTHR48475:SF1">
    <property type="entry name" value="RNASE H TYPE-1 DOMAIN-CONTAINING PROTEIN"/>
    <property type="match status" value="1"/>
</dbReference>
<name>D8T457_SELML</name>
<dbReference type="InterPro" id="IPR036397">
    <property type="entry name" value="RNaseH_sf"/>
</dbReference>
<dbReference type="PROSITE" id="PS50879">
    <property type="entry name" value="RNASE_H_1"/>
    <property type="match status" value="1"/>
</dbReference>
<dbReference type="Gramene" id="EFJ08597">
    <property type="protein sequence ID" value="EFJ08597"/>
    <property type="gene ID" value="SELMODRAFT_131456"/>
</dbReference>
<evidence type="ECO:0000313" key="3">
    <source>
        <dbReference type="EMBL" id="EFJ08597.1"/>
    </source>
</evidence>
<dbReference type="STRING" id="88036.D8T457"/>
<gene>
    <name evidence="3" type="ORF">SELMODRAFT_131456</name>
    <name evidence="2" type="ORF">SELMODRAFT_138460</name>
</gene>
<dbReference type="InterPro" id="IPR002156">
    <property type="entry name" value="RNaseH_domain"/>
</dbReference>
<dbReference type="Pfam" id="PF13456">
    <property type="entry name" value="RVT_3"/>
    <property type="match status" value="1"/>
</dbReference>
<accession>D8T457</accession>
<dbReference type="KEGG" id="smo:SELMODRAFT_131456"/>
<dbReference type="OMA" id="QHQATHV"/>
<dbReference type="GO" id="GO:0004523">
    <property type="term" value="F:RNA-DNA hybrid ribonuclease activity"/>
    <property type="evidence" value="ECO:0007669"/>
    <property type="project" value="InterPro"/>
</dbReference>
<feature type="domain" description="RNase H type-1" evidence="1">
    <location>
        <begin position="1"/>
        <end position="124"/>
    </location>
</feature>
<dbReference type="AlphaFoldDB" id="D8T457"/>
<dbReference type="GO" id="GO:0003676">
    <property type="term" value="F:nucleic acid binding"/>
    <property type="evidence" value="ECO:0007669"/>
    <property type="project" value="InterPro"/>
</dbReference>
<evidence type="ECO:0000313" key="2">
    <source>
        <dbReference type="EMBL" id="EFJ04640.1"/>
    </source>
</evidence>
<evidence type="ECO:0000259" key="1">
    <source>
        <dbReference type="PROSITE" id="PS50879"/>
    </source>
</evidence>
<dbReference type="InterPro" id="IPR012337">
    <property type="entry name" value="RNaseH-like_sf"/>
</dbReference>
<evidence type="ECO:0000313" key="4">
    <source>
        <dbReference type="Proteomes" id="UP000001514"/>
    </source>
</evidence>
<dbReference type="EMBL" id="GL377672">
    <property type="protein sequence ID" value="EFJ08597.1"/>
    <property type="molecule type" value="Genomic_DNA"/>
</dbReference>
<reference evidence="3 4" key="1">
    <citation type="journal article" date="2011" name="Science">
        <title>The Selaginella genome identifies genetic changes associated with the evolution of vascular plants.</title>
        <authorList>
            <person name="Banks J.A."/>
            <person name="Nishiyama T."/>
            <person name="Hasebe M."/>
            <person name="Bowman J.L."/>
            <person name="Gribskov M."/>
            <person name="dePamphilis C."/>
            <person name="Albert V.A."/>
            <person name="Aono N."/>
            <person name="Aoyama T."/>
            <person name="Ambrose B.A."/>
            <person name="Ashton N.W."/>
            <person name="Axtell M.J."/>
            <person name="Barker E."/>
            <person name="Barker M.S."/>
            <person name="Bennetzen J.L."/>
            <person name="Bonawitz N.D."/>
            <person name="Chapple C."/>
            <person name="Cheng C."/>
            <person name="Correa L.G."/>
            <person name="Dacre M."/>
            <person name="DeBarry J."/>
            <person name="Dreyer I."/>
            <person name="Elias M."/>
            <person name="Engstrom E.M."/>
            <person name="Estelle M."/>
            <person name="Feng L."/>
            <person name="Finet C."/>
            <person name="Floyd S.K."/>
            <person name="Frommer W.B."/>
            <person name="Fujita T."/>
            <person name="Gramzow L."/>
            <person name="Gutensohn M."/>
            <person name="Harholt J."/>
            <person name="Hattori M."/>
            <person name="Heyl A."/>
            <person name="Hirai T."/>
            <person name="Hiwatashi Y."/>
            <person name="Ishikawa M."/>
            <person name="Iwata M."/>
            <person name="Karol K.G."/>
            <person name="Koehler B."/>
            <person name="Kolukisaoglu U."/>
            <person name="Kubo M."/>
            <person name="Kurata T."/>
            <person name="Lalonde S."/>
            <person name="Li K."/>
            <person name="Li Y."/>
            <person name="Litt A."/>
            <person name="Lyons E."/>
            <person name="Manning G."/>
            <person name="Maruyama T."/>
            <person name="Michael T.P."/>
            <person name="Mikami K."/>
            <person name="Miyazaki S."/>
            <person name="Morinaga S."/>
            <person name="Murata T."/>
            <person name="Mueller-Roeber B."/>
            <person name="Nelson D.R."/>
            <person name="Obara M."/>
            <person name="Oguri Y."/>
            <person name="Olmstead R.G."/>
            <person name="Onodera N."/>
            <person name="Petersen B.L."/>
            <person name="Pils B."/>
            <person name="Prigge M."/>
            <person name="Rensing S.A."/>
            <person name="Riano-Pachon D.M."/>
            <person name="Roberts A.W."/>
            <person name="Sato Y."/>
            <person name="Scheller H.V."/>
            <person name="Schulz B."/>
            <person name="Schulz C."/>
            <person name="Shakirov E.V."/>
            <person name="Shibagaki N."/>
            <person name="Shinohara N."/>
            <person name="Shippen D.E."/>
            <person name="Soerensen I."/>
            <person name="Sotooka R."/>
            <person name="Sugimoto N."/>
            <person name="Sugita M."/>
            <person name="Sumikawa N."/>
            <person name="Tanurdzic M."/>
            <person name="Theissen G."/>
            <person name="Ulvskov P."/>
            <person name="Wakazuki S."/>
            <person name="Weng J.K."/>
            <person name="Willats W.W."/>
            <person name="Wipf D."/>
            <person name="Wolf P.G."/>
            <person name="Yang L."/>
            <person name="Zimmer A.D."/>
            <person name="Zhu Q."/>
            <person name="Mitros T."/>
            <person name="Hellsten U."/>
            <person name="Loque D."/>
            <person name="Otillar R."/>
            <person name="Salamov A."/>
            <person name="Schmutz J."/>
            <person name="Shapiro H."/>
            <person name="Lindquist E."/>
            <person name="Lucas S."/>
            <person name="Rokhsar D."/>
            <person name="Grigoriev I.V."/>
        </authorList>
    </citation>
    <scope>NUCLEOTIDE SEQUENCE [LARGE SCALE GENOMIC DNA]</scope>
</reference>
<dbReference type="PANTHER" id="PTHR48475">
    <property type="entry name" value="RIBONUCLEASE H"/>
    <property type="match status" value="1"/>
</dbReference>
<dbReference type="FunFam" id="3.30.420.10:FF:000076">
    <property type="entry name" value="RBR-type E3 ubiquitin transferase"/>
    <property type="match status" value="1"/>
</dbReference>
<dbReference type="Gene3D" id="3.30.420.10">
    <property type="entry name" value="Ribonuclease H-like superfamily/Ribonuclease H"/>
    <property type="match status" value="1"/>
</dbReference>
<feature type="non-terminal residue" evidence="3">
    <location>
        <position position="1"/>
    </location>
</feature>
<dbReference type="HOGENOM" id="CLU_095977_0_1_1"/>